<evidence type="ECO:0000256" key="3">
    <source>
        <dbReference type="ARBA" id="ARBA00022448"/>
    </source>
</evidence>
<dbReference type="GO" id="GO:0015833">
    <property type="term" value="P:peptide transport"/>
    <property type="evidence" value="ECO:0007669"/>
    <property type="project" value="TreeGrafter"/>
</dbReference>
<comment type="caution">
    <text evidence="7">The sequence shown here is derived from an EMBL/GenBank/DDBJ whole genome shotgun (WGS) entry which is preliminary data.</text>
</comment>
<dbReference type="InterPro" id="IPR030678">
    <property type="entry name" value="Peptide/Ni-bd"/>
</dbReference>
<dbReference type="RefSeq" id="WP_184263501.1">
    <property type="nucleotide sequence ID" value="NZ_JACIIX010000007.1"/>
</dbReference>
<name>A0A7W9ZFR3_NOVIT</name>
<sequence>MRVLTGSKPTRTLRALMLGTMLSTVLISGAHAEKVLRNGNDGEPQSMDPHYVSTVQTSRLTDDMYLNLMTRGPKGEAIPGAAESWTISPDGLVYTFKIRNHTWSDGVPVTANDFAYSFRRLLDPASGTEYASLLYIIKGAEEFNKGKAKAEDVGLKVVDDRTLEVTLTAPAPYFLSQLAHQTAAPVPKHVIEKFGKDWTKPENIVVNGPFKLTEWVPNVHAKLVKNDKFYDAANVRLDTVYYYTYEDRTAMQKRFRAGELDVVRDIASEQIDWLKANMKDELRIVPYAGIYDYALNTTKKPFDDIRVRRAMALLVDNEAITDKVLKTGELPAYSYVPPGTGNYTAPATVDWKGKPYAARVEEAKKLLADAGYSKDKPLKFTLRYNTSENHKRIAIAVSAMWKQAGIEAELFNTEGKIHYADLKQKNFEVAREGWIADYDDPQNFLFKMEGKTGPLNYSGYNNPEFNALLDKAALMTDLTARAEVLKQAEALVMRDVPVIPIYYYVSKQLISPKVVGWVDNTPDKHPSRFMDIKQ</sequence>
<feature type="domain" description="Solute-binding protein family 5" evidence="6">
    <location>
        <begin position="77"/>
        <end position="452"/>
    </location>
</feature>
<evidence type="ECO:0000313" key="7">
    <source>
        <dbReference type="EMBL" id="MBB6210671.1"/>
    </source>
</evidence>
<evidence type="ECO:0000256" key="1">
    <source>
        <dbReference type="ARBA" id="ARBA00004418"/>
    </source>
</evidence>
<evidence type="ECO:0000256" key="4">
    <source>
        <dbReference type="ARBA" id="ARBA00022729"/>
    </source>
</evidence>
<dbReference type="GO" id="GO:0030288">
    <property type="term" value="C:outer membrane-bounded periplasmic space"/>
    <property type="evidence" value="ECO:0007669"/>
    <property type="project" value="TreeGrafter"/>
</dbReference>
<dbReference type="InterPro" id="IPR039424">
    <property type="entry name" value="SBP_5"/>
</dbReference>
<dbReference type="GO" id="GO:0043190">
    <property type="term" value="C:ATP-binding cassette (ABC) transporter complex"/>
    <property type="evidence" value="ECO:0007669"/>
    <property type="project" value="InterPro"/>
</dbReference>
<dbReference type="AlphaFoldDB" id="A0A7W9ZFR3"/>
<dbReference type="CDD" id="cd08504">
    <property type="entry name" value="PBP2_OppA"/>
    <property type="match status" value="1"/>
</dbReference>
<dbReference type="FunFam" id="3.90.76.10:FF:000001">
    <property type="entry name" value="Oligopeptide ABC transporter substrate-binding protein"/>
    <property type="match status" value="1"/>
</dbReference>
<dbReference type="EMBL" id="JACIIX010000007">
    <property type="protein sequence ID" value="MBB6210671.1"/>
    <property type="molecule type" value="Genomic_DNA"/>
</dbReference>
<dbReference type="GO" id="GO:1904680">
    <property type="term" value="F:peptide transmembrane transporter activity"/>
    <property type="evidence" value="ECO:0007669"/>
    <property type="project" value="TreeGrafter"/>
</dbReference>
<keyword evidence="4 5" id="KW-0732">Signal</keyword>
<keyword evidence="8" id="KW-1185">Reference proteome</keyword>
<reference evidence="7 8" key="1">
    <citation type="submission" date="2020-08" db="EMBL/GenBank/DDBJ databases">
        <title>Genomic Encyclopedia of Type Strains, Phase IV (KMG-IV): sequencing the most valuable type-strain genomes for metagenomic binning, comparative biology and taxonomic classification.</title>
        <authorList>
            <person name="Goeker M."/>
        </authorList>
    </citation>
    <scope>NUCLEOTIDE SEQUENCE [LARGE SCALE GENOMIC DNA]</scope>
    <source>
        <strain evidence="7 8">DSM 11590</strain>
    </source>
</reference>
<feature type="chain" id="PRO_5031060801" evidence="5">
    <location>
        <begin position="33"/>
        <end position="534"/>
    </location>
</feature>
<comment type="subcellular location">
    <subcellularLocation>
        <location evidence="1">Periplasm</location>
    </subcellularLocation>
</comment>
<dbReference type="InterPro" id="IPR000914">
    <property type="entry name" value="SBP_5_dom"/>
</dbReference>
<comment type="similarity">
    <text evidence="2">Belongs to the bacterial solute-binding protein 5 family.</text>
</comment>
<dbReference type="FunFam" id="3.10.105.10:FF:000001">
    <property type="entry name" value="Oligopeptide ABC transporter, oligopeptide-binding protein"/>
    <property type="match status" value="1"/>
</dbReference>
<dbReference type="Gene3D" id="3.40.190.10">
    <property type="entry name" value="Periplasmic binding protein-like II"/>
    <property type="match status" value="1"/>
</dbReference>
<dbReference type="PANTHER" id="PTHR30290">
    <property type="entry name" value="PERIPLASMIC BINDING COMPONENT OF ABC TRANSPORTER"/>
    <property type="match status" value="1"/>
</dbReference>
<protein>
    <submittedName>
        <fullName evidence="7">Oligopeptide transport system substrate-binding protein</fullName>
    </submittedName>
</protein>
<gene>
    <name evidence="7" type="ORF">FHS48_002096</name>
</gene>
<dbReference type="PIRSF" id="PIRSF002741">
    <property type="entry name" value="MppA"/>
    <property type="match status" value="1"/>
</dbReference>
<evidence type="ECO:0000259" key="6">
    <source>
        <dbReference type="Pfam" id="PF00496"/>
    </source>
</evidence>
<dbReference type="Proteomes" id="UP000544872">
    <property type="component" value="Unassembled WGS sequence"/>
</dbReference>
<dbReference type="SUPFAM" id="SSF53850">
    <property type="entry name" value="Periplasmic binding protein-like II"/>
    <property type="match status" value="1"/>
</dbReference>
<evidence type="ECO:0000256" key="2">
    <source>
        <dbReference type="ARBA" id="ARBA00005695"/>
    </source>
</evidence>
<dbReference type="Pfam" id="PF00496">
    <property type="entry name" value="SBP_bac_5"/>
    <property type="match status" value="1"/>
</dbReference>
<dbReference type="PANTHER" id="PTHR30290:SF10">
    <property type="entry name" value="PERIPLASMIC OLIGOPEPTIDE-BINDING PROTEIN-RELATED"/>
    <property type="match status" value="1"/>
</dbReference>
<accession>A0A7W9ZFR3</accession>
<feature type="signal peptide" evidence="5">
    <location>
        <begin position="1"/>
        <end position="32"/>
    </location>
</feature>
<keyword evidence="3" id="KW-0813">Transport</keyword>
<dbReference type="Gene3D" id="3.90.76.10">
    <property type="entry name" value="Dipeptide-binding Protein, Domain 1"/>
    <property type="match status" value="1"/>
</dbReference>
<evidence type="ECO:0000256" key="5">
    <source>
        <dbReference type="SAM" id="SignalP"/>
    </source>
</evidence>
<proteinExistence type="inferred from homology"/>
<dbReference type="Gene3D" id="3.10.105.10">
    <property type="entry name" value="Dipeptide-binding Protein, Domain 3"/>
    <property type="match status" value="1"/>
</dbReference>
<organism evidence="7 8">
    <name type="scientific">Novispirillum itersonii</name>
    <name type="common">Aquaspirillum itersonii</name>
    <dbReference type="NCBI Taxonomy" id="189"/>
    <lineage>
        <taxon>Bacteria</taxon>
        <taxon>Pseudomonadati</taxon>
        <taxon>Pseudomonadota</taxon>
        <taxon>Alphaproteobacteria</taxon>
        <taxon>Rhodospirillales</taxon>
        <taxon>Novispirillaceae</taxon>
        <taxon>Novispirillum</taxon>
    </lineage>
</organism>
<evidence type="ECO:0000313" key="8">
    <source>
        <dbReference type="Proteomes" id="UP000544872"/>
    </source>
</evidence>